<dbReference type="Proteomes" id="UP000749646">
    <property type="component" value="Unassembled WGS sequence"/>
</dbReference>
<dbReference type="OrthoDB" id="2405998at2759"/>
<organism evidence="2 3">
    <name type="scientific">Modicella reniformis</name>
    <dbReference type="NCBI Taxonomy" id="1440133"/>
    <lineage>
        <taxon>Eukaryota</taxon>
        <taxon>Fungi</taxon>
        <taxon>Fungi incertae sedis</taxon>
        <taxon>Mucoromycota</taxon>
        <taxon>Mortierellomycotina</taxon>
        <taxon>Mortierellomycetes</taxon>
        <taxon>Mortierellales</taxon>
        <taxon>Mortierellaceae</taxon>
        <taxon>Modicella</taxon>
    </lineage>
</organism>
<accession>A0A9P6LT30</accession>
<gene>
    <name evidence="2" type="ORF">BGZ65_001847</name>
</gene>
<feature type="region of interest" description="Disordered" evidence="1">
    <location>
        <begin position="377"/>
        <end position="401"/>
    </location>
</feature>
<evidence type="ECO:0000313" key="2">
    <source>
        <dbReference type="EMBL" id="KAF9937058.1"/>
    </source>
</evidence>
<keyword evidence="3" id="KW-1185">Reference proteome</keyword>
<evidence type="ECO:0000256" key="1">
    <source>
        <dbReference type="SAM" id="MobiDB-lite"/>
    </source>
</evidence>
<sequence>MANAAAPMTSAIVSKYLQDKLNDQRAVDLLEINNDQLQVVGHAQTEALKRNFGESLTQDSSKDPENVSKVRVAPENPPKAKRHCEAILEITERKELAPTTICGPVLSSAITVAMSSLSFTASNEGYHDTIEAWGSIRSSLRDKDVEGYEKQWDALQMLVNHMLITATLWSPLNYVNRRKGNENSFYNNVVHPFLTCAFGGFPNAKQRGSGDKFSCGGNIAKELKFPDFALTMDCYKRHLGEHFLVIAEVKPPTASHQELDDDFIKLPNLMKLALDHQITQGYGGGTVVGILVQGWKVLAFSMALEREAVYELRNIGQFHLVADHTQMGELLTMCPVLIEAKDMATKTIEVLRKRPEACQAINRGFCRPSYDITPILIPRPGNDSDSERANENEQSDDSSAN</sequence>
<feature type="region of interest" description="Disordered" evidence="1">
    <location>
        <begin position="52"/>
        <end position="78"/>
    </location>
</feature>
<reference evidence="2" key="1">
    <citation type="journal article" date="2020" name="Fungal Divers.">
        <title>Resolving the Mortierellaceae phylogeny through synthesis of multi-gene phylogenetics and phylogenomics.</title>
        <authorList>
            <person name="Vandepol N."/>
            <person name="Liber J."/>
            <person name="Desiro A."/>
            <person name="Na H."/>
            <person name="Kennedy M."/>
            <person name="Barry K."/>
            <person name="Grigoriev I.V."/>
            <person name="Miller A.N."/>
            <person name="O'Donnell K."/>
            <person name="Stajich J.E."/>
            <person name="Bonito G."/>
        </authorList>
    </citation>
    <scope>NUCLEOTIDE SEQUENCE</scope>
    <source>
        <strain evidence="2">MES-2147</strain>
    </source>
</reference>
<name>A0A9P6LT30_9FUNG</name>
<proteinExistence type="predicted"/>
<protein>
    <submittedName>
        <fullName evidence="2">Uncharacterized protein</fullName>
    </submittedName>
</protein>
<comment type="caution">
    <text evidence="2">The sequence shown here is derived from an EMBL/GenBank/DDBJ whole genome shotgun (WGS) entry which is preliminary data.</text>
</comment>
<evidence type="ECO:0000313" key="3">
    <source>
        <dbReference type="Proteomes" id="UP000749646"/>
    </source>
</evidence>
<dbReference type="AlphaFoldDB" id="A0A9P6LT30"/>
<dbReference type="EMBL" id="JAAAHW010009721">
    <property type="protein sequence ID" value="KAF9937058.1"/>
    <property type="molecule type" value="Genomic_DNA"/>
</dbReference>